<keyword evidence="4 8" id="KW-0812">Transmembrane</keyword>
<evidence type="ECO:0000256" key="3">
    <source>
        <dbReference type="ARBA" id="ARBA00022448"/>
    </source>
</evidence>
<feature type="transmembrane region" description="Helical" evidence="8">
    <location>
        <begin position="352"/>
        <end position="371"/>
    </location>
</feature>
<evidence type="ECO:0000256" key="7">
    <source>
        <dbReference type="SAM" id="MobiDB-lite"/>
    </source>
</evidence>
<dbReference type="STRING" id="1206466.K0KCQ0"/>
<dbReference type="InterPro" id="IPR052599">
    <property type="entry name" value="SLC43A_AATransporter"/>
</dbReference>
<comment type="similarity">
    <text evidence="2">Belongs to the SLC43A transporter (TC 2.A.1.44) family.</text>
</comment>
<feature type="transmembrane region" description="Helical" evidence="8">
    <location>
        <begin position="185"/>
        <end position="206"/>
    </location>
</feature>
<dbReference type="HOGENOM" id="CLU_014401_1_1_1"/>
<evidence type="ECO:0000256" key="6">
    <source>
        <dbReference type="ARBA" id="ARBA00023136"/>
    </source>
</evidence>
<feature type="transmembrane region" description="Helical" evidence="8">
    <location>
        <begin position="151"/>
        <end position="173"/>
    </location>
</feature>
<feature type="region of interest" description="Disordered" evidence="7">
    <location>
        <begin position="252"/>
        <end position="272"/>
    </location>
</feature>
<feature type="transmembrane region" description="Helical" evidence="8">
    <location>
        <begin position="91"/>
        <end position="111"/>
    </location>
</feature>
<dbReference type="SUPFAM" id="SSF103473">
    <property type="entry name" value="MFS general substrate transporter"/>
    <property type="match status" value="1"/>
</dbReference>
<keyword evidence="5 8" id="KW-1133">Transmembrane helix</keyword>
<feature type="transmembrane region" description="Helical" evidence="8">
    <location>
        <begin position="123"/>
        <end position="145"/>
    </location>
</feature>
<dbReference type="Gene3D" id="1.20.1250.20">
    <property type="entry name" value="MFS general substrate transporter like domains"/>
    <property type="match status" value="1"/>
</dbReference>
<evidence type="ECO:0000313" key="10">
    <source>
        <dbReference type="Proteomes" id="UP000009328"/>
    </source>
</evidence>
<evidence type="ECO:0000256" key="1">
    <source>
        <dbReference type="ARBA" id="ARBA00004141"/>
    </source>
</evidence>
<evidence type="ECO:0000313" key="9">
    <source>
        <dbReference type="EMBL" id="CCH40671.1"/>
    </source>
</evidence>
<dbReference type="PANTHER" id="PTHR20772:SF2">
    <property type="entry name" value="PROTEIN FMP42"/>
    <property type="match status" value="1"/>
</dbReference>
<comment type="caution">
    <text evidence="9">The sequence shown here is derived from an EMBL/GenBank/DDBJ whole genome shotgun (WGS) entry which is preliminary data.</text>
</comment>
<reference evidence="9 10" key="1">
    <citation type="journal article" date="2012" name="Eukaryot. Cell">
        <title>Draft genome sequence of Wickerhamomyces ciferrii NRRL Y-1031 F-60-10.</title>
        <authorList>
            <person name="Schneider J."/>
            <person name="Andrea H."/>
            <person name="Blom J."/>
            <person name="Jaenicke S."/>
            <person name="Ruckert C."/>
            <person name="Schorsch C."/>
            <person name="Szczepanowski R."/>
            <person name="Farwick M."/>
            <person name="Goesmann A."/>
            <person name="Puhler A."/>
            <person name="Schaffer S."/>
            <person name="Tauch A."/>
            <person name="Kohler T."/>
            <person name="Brinkrolf K."/>
        </authorList>
    </citation>
    <scope>NUCLEOTIDE SEQUENCE [LARGE SCALE GENOMIC DNA]</scope>
    <source>
        <strain evidence="10">ATCC 14091 / BCRC 22168 / CBS 111 / JCM 3599 / NBRC 0793 / NRRL Y-1031 F-60-10</strain>
    </source>
</reference>
<dbReference type="InterPro" id="IPR036259">
    <property type="entry name" value="MFS_trans_sf"/>
</dbReference>
<evidence type="ECO:0000256" key="2">
    <source>
        <dbReference type="ARBA" id="ARBA00006595"/>
    </source>
</evidence>
<proteinExistence type="inferred from homology"/>
<keyword evidence="6 8" id="KW-0472">Membrane</keyword>
<dbReference type="FunCoup" id="K0KCQ0">
    <property type="interactions" value="67"/>
</dbReference>
<evidence type="ECO:0000256" key="5">
    <source>
        <dbReference type="ARBA" id="ARBA00022989"/>
    </source>
</evidence>
<accession>K0KCQ0</accession>
<name>K0KCQ0_WICCF</name>
<feature type="transmembrane region" description="Helical" evidence="8">
    <location>
        <begin position="428"/>
        <end position="448"/>
    </location>
</feature>
<dbReference type="PANTHER" id="PTHR20772">
    <property type="entry name" value="PROTEIN FMP42"/>
    <property type="match status" value="1"/>
</dbReference>
<dbReference type="eggNOG" id="ENOG502QRYG">
    <property type="taxonomic scope" value="Eukaryota"/>
</dbReference>
<dbReference type="Proteomes" id="UP000009328">
    <property type="component" value="Unassembled WGS sequence"/>
</dbReference>
<protein>
    <submittedName>
        <fullName evidence="9">Membrane protein</fullName>
    </submittedName>
</protein>
<dbReference type="GO" id="GO:0000329">
    <property type="term" value="C:fungal-type vacuole membrane"/>
    <property type="evidence" value="ECO:0007669"/>
    <property type="project" value="TreeGrafter"/>
</dbReference>
<dbReference type="AlphaFoldDB" id="K0KCQ0"/>
<sequence length="515" mass="56689">MSLPSSRTRIIQVTCAIIWCLFAAGPIFGFAALKPILIDQGVYHEVCSTAASSSSTKACVEQDLKLNKMFTIGAVVTNATALIVGHILDNYGPRICGIIGSILIAIGALELSSFLKWIPLDPYLTGYVFLALGGPFVFISSFQLANSFPKYSGMILALLTGAFDTSSAVFLCYRLIYQKIEKIPLNIFFGIYLIIPVFIFLCQVFIMPNSSYKTIGTVQKLGIEGLDENGNLIEGDDGANFAVETDERTSLLSAPQGGEQGRPRGTSYTNDGTRRKSIYEEIIEDEITHKSGNIFGILDGESIANQLKSPFFILMCAFTTIQMIRINYFVATIRSQETWLIGEELGQKINEIFDIALPLGGIVAIPFIGIILDNNKTVNVLTILLITSIFIGICGVLQNFSINLIGIFLLVVYRPFYYTAVSDYSAKVFGFTTFGTVYGLMMCISGIFNYAQTILDFITQRYENSNPIPINLLLVSLTVVFGTSLIGYILSQQKNIHRKRLELEADSAPEQEIPN</sequence>
<feature type="transmembrane region" description="Helical" evidence="8">
    <location>
        <begin position="12"/>
        <end position="33"/>
    </location>
</feature>
<gene>
    <name evidence="9" type="ORF">BN7_205</name>
</gene>
<dbReference type="EMBL" id="CAIF01000003">
    <property type="protein sequence ID" value="CCH40671.1"/>
    <property type="molecule type" value="Genomic_DNA"/>
</dbReference>
<feature type="transmembrane region" description="Helical" evidence="8">
    <location>
        <begin position="468"/>
        <end position="490"/>
    </location>
</feature>
<feature type="transmembrane region" description="Helical" evidence="8">
    <location>
        <begin position="383"/>
        <end position="416"/>
    </location>
</feature>
<evidence type="ECO:0000256" key="8">
    <source>
        <dbReference type="SAM" id="Phobius"/>
    </source>
</evidence>
<keyword evidence="3" id="KW-0813">Transport</keyword>
<organism evidence="9 10">
    <name type="scientific">Wickerhamomyces ciferrii (strain ATCC 14091 / BCRC 22168 / CBS 111 / JCM 3599 / NBRC 0793 / NRRL Y-1031 F-60-10)</name>
    <name type="common">Yeast</name>
    <name type="synonym">Pichia ciferrii</name>
    <dbReference type="NCBI Taxonomy" id="1206466"/>
    <lineage>
        <taxon>Eukaryota</taxon>
        <taxon>Fungi</taxon>
        <taxon>Dikarya</taxon>
        <taxon>Ascomycota</taxon>
        <taxon>Saccharomycotina</taxon>
        <taxon>Saccharomycetes</taxon>
        <taxon>Phaffomycetales</taxon>
        <taxon>Wickerhamomycetaceae</taxon>
        <taxon>Wickerhamomyces</taxon>
    </lineage>
</organism>
<keyword evidence="10" id="KW-1185">Reference proteome</keyword>
<dbReference type="InParanoid" id="K0KCQ0"/>
<comment type="subcellular location">
    <subcellularLocation>
        <location evidence="1">Membrane</location>
        <topology evidence="1">Multi-pass membrane protein</topology>
    </subcellularLocation>
</comment>
<evidence type="ECO:0000256" key="4">
    <source>
        <dbReference type="ARBA" id="ARBA00022692"/>
    </source>
</evidence>
<feature type="transmembrane region" description="Helical" evidence="8">
    <location>
        <begin position="311"/>
        <end position="331"/>
    </location>
</feature>